<dbReference type="Proteomes" id="UP000326725">
    <property type="component" value="Unassembled WGS sequence"/>
</dbReference>
<dbReference type="RefSeq" id="WP_192576477.1">
    <property type="nucleotide sequence ID" value="NZ_CABVOU010000033.1"/>
</dbReference>
<name>A0A5K1I6F7_9GAMM</name>
<gene>
    <name evidence="1" type="ORF">HALO32_01837</name>
</gene>
<sequence length="56" mass="6557">MRSICVRIRGPLVLVAPHLAIWELLSGVLALIDAQLEHWVRERPEHWYWLKDVTLG</sequence>
<evidence type="ECO:0000313" key="2">
    <source>
        <dbReference type="Proteomes" id="UP000326725"/>
    </source>
</evidence>
<evidence type="ECO:0000313" key="1">
    <source>
        <dbReference type="EMBL" id="VVZ95758.1"/>
    </source>
</evidence>
<accession>A0A5K1I6F7</accession>
<protein>
    <submittedName>
        <fullName evidence="1">Uncharacterized protein</fullName>
    </submittedName>
</protein>
<proteinExistence type="predicted"/>
<dbReference type="EMBL" id="CABVOU010000033">
    <property type="protein sequence ID" value="VVZ95758.1"/>
    <property type="molecule type" value="Genomic_DNA"/>
</dbReference>
<organism evidence="1 2">
    <name type="scientific">Halomonas lysinitropha</name>
    <dbReference type="NCBI Taxonomy" id="2607506"/>
    <lineage>
        <taxon>Bacteria</taxon>
        <taxon>Pseudomonadati</taxon>
        <taxon>Pseudomonadota</taxon>
        <taxon>Gammaproteobacteria</taxon>
        <taxon>Oceanospirillales</taxon>
        <taxon>Halomonadaceae</taxon>
        <taxon>Halomonas</taxon>
    </lineage>
</organism>
<dbReference type="AlphaFoldDB" id="A0A5K1I6F7"/>
<reference evidence="1 2" key="1">
    <citation type="submission" date="2019-09" db="EMBL/GenBank/DDBJ databases">
        <authorList>
            <person name="Criscuolo A."/>
        </authorList>
    </citation>
    <scope>NUCLEOTIDE SEQUENCE [LARGE SCALE GENOMIC DNA]</scope>
    <source>
        <strain evidence="2">3(2)</strain>
    </source>
</reference>
<keyword evidence="2" id="KW-1185">Reference proteome</keyword>